<evidence type="ECO:0000256" key="2">
    <source>
        <dbReference type="ARBA" id="ARBA00022670"/>
    </source>
</evidence>
<dbReference type="CDD" id="cd04056">
    <property type="entry name" value="Peptidases_S53"/>
    <property type="match status" value="1"/>
</dbReference>
<keyword evidence="7" id="KW-0865">Zymogen</keyword>
<comment type="caution">
    <text evidence="10">The sequence shown here is derived from an EMBL/GenBank/DDBJ whole genome shotgun (WGS) entry which is preliminary data.</text>
</comment>
<feature type="active site" description="Charge relay system" evidence="8">
    <location>
        <position position="299"/>
    </location>
</feature>
<keyword evidence="2 8" id="KW-0645">Protease</keyword>
<evidence type="ECO:0000256" key="6">
    <source>
        <dbReference type="ARBA" id="ARBA00022837"/>
    </source>
</evidence>
<keyword evidence="5 8" id="KW-0720">Serine protease</keyword>
<evidence type="ECO:0000256" key="4">
    <source>
        <dbReference type="ARBA" id="ARBA00022801"/>
    </source>
</evidence>
<feature type="active site" description="Charge relay system" evidence="8">
    <location>
        <position position="295"/>
    </location>
</feature>
<name>A0AAN8A0T2_9PEZI</name>
<evidence type="ECO:0000256" key="5">
    <source>
        <dbReference type="ARBA" id="ARBA00022825"/>
    </source>
</evidence>
<keyword evidence="3 8" id="KW-0479">Metal-binding</keyword>
<feature type="binding site" evidence="8">
    <location>
        <position position="617"/>
    </location>
    <ligand>
        <name>Ca(2+)</name>
        <dbReference type="ChEBI" id="CHEBI:29108"/>
    </ligand>
</feature>
<protein>
    <recommendedName>
        <fullName evidence="9">Peptidase S53 domain-containing protein</fullName>
    </recommendedName>
</protein>
<comment type="subcellular location">
    <subcellularLocation>
        <location evidence="1">Secreted</location>
        <location evidence="1">Extracellular space</location>
    </subcellularLocation>
</comment>
<dbReference type="EMBL" id="JAVRQU010000017">
    <property type="protein sequence ID" value="KAK5693413.1"/>
    <property type="molecule type" value="Genomic_DNA"/>
</dbReference>
<evidence type="ECO:0000256" key="3">
    <source>
        <dbReference type="ARBA" id="ARBA00022723"/>
    </source>
</evidence>
<dbReference type="AlphaFoldDB" id="A0AAN8A0T2"/>
<dbReference type="SUPFAM" id="SSF52743">
    <property type="entry name" value="Subtilisin-like"/>
    <property type="match status" value="1"/>
</dbReference>
<sequence length="667" mass="71585">MAYRILSIVGGLAFMTQGQVVSSFSNTVHETRAIADGAHSSWRAAPRLPPEVIVPVRIALKQQNLAVGIDRLMSMSHPDSSDYGKTLTTDEVTRLFAPSAVSVEAVRDWLVESGVPPATIAHSDSKGWLAVDMTAAHSERLLESELYEFEHLKTGKASTSERVFRIADMMYSECENNLEASLPKLTLDSRRSPISTQPWHPPAPAYSLTPELQACSVNITPPCLRALYGIPPGHINDTVNTLGFYEQGDYYAAEDLDLFFANYAPWVPQGTRPTLQSVDGGDAPYPINDSNVGGEADLDLDIGIALVYPQSVVVYQVDDAIYAPQEVALDNTFNTFLDSLDGSYCDYSAYGITGDSPDIDPKYPDPAAGGYKGQRQCGVYKPTRVISISFGEAEGDFPKPYVERQCNEFMKLSLQGHTILIASGDYGVAAPPRDGSPSGCLSDSGQNQTIFSAPYPNDCPWTTSVGGSMVEPNATARDPESAFQVCSPSSENCYSSTGGFSNYFSTPSYQKAAVAEWFDNHNPGYPTYVANANASNIGEGGGIYNRAGRAVPDVAANAANMLLYVGGELGKFYGASLAAPIWGSVVTLINQQRTIAGKGPVGFLNPVLYANPWALNDITNGSNPGCGTNGFTAVKGWDPVTGLGTPLSALSRHRIRVSDMLMPFSLL</sequence>
<proteinExistence type="predicted"/>
<feature type="active site" description="Charge relay system" evidence="8">
    <location>
        <position position="576"/>
    </location>
</feature>
<comment type="cofactor">
    <cofactor evidence="8">
        <name>Ca(2+)</name>
        <dbReference type="ChEBI" id="CHEBI:29108"/>
    </cofactor>
    <text evidence="8">Binds 1 Ca(2+) ion per subunit.</text>
</comment>
<evidence type="ECO:0000256" key="8">
    <source>
        <dbReference type="PROSITE-ProRule" id="PRU01032"/>
    </source>
</evidence>
<gene>
    <name evidence="10" type="ORF">LTR97_009982</name>
</gene>
<dbReference type="Pfam" id="PF09286">
    <property type="entry name" value="Pro-kuma_activ"/>
    <property type="match status" value="1"/>
</dbReference>
<evidence type="ECO:0000313" key="10">
    <source>
        <dbReference type="EMBL" id="KAK5693413.1"/>
    </source>
</evidence>
<dbReference type="Gene3D" id="3.40.50.200">
    <property type="entry name" value="Peptidase S8/S53 domain"/>
    <property type="match status" value="1"/>
</dbReference>
<evidence type="ECO:0000259" key="9">
    <source>
        <dbReference type="PROSITE" id="PS51695"/>
    </source>
</evidence>
<reference evidence="10" key="1">
    <citation type="submission" date="2023-08" db="EMBL/GenBank/DDBJ databases">
        <title>Black Yeasts Isolated from many extreme environments.</title>
        <authorList>
            <person name="Coleine C."/>
            <person name="Stajich J.E."/>
            <person name="Selbmann L."/>
        </authorList>
    </citation>
    <scope>NUCLEOTIDE SEQUENCE</scope>
    <source>
        <strain evidence="10">CCFEE 5810</strain>
    </source>
</reference>
<evidence type="ECO:0000313" key="11">
    <source>
        <dbReference type="Proteomes" id="UP001310594"/>
    </source>
</evidence>
<feature type="binding site" evidence="8">
    <location>
        <position position="638"/>
    </location>
    <ligand>
        <name>Ca(2+)</name>
        <dbReference type="ChEBI" id="CHEBI:29108"/>
    </ligand>
</feature>
<dbReference type="SUPFAM" id="SSF54897">
    <property type="entry name" value="Protease propeptides/inhibitors"/>
    <property type="match status" value="1"/>
</dbReference>
<dbReference type="InterPro" id="IPR015366">
    <property type="entry name" value="S53_propep"/>
</dbReference>
<organism evidence="10 11">
    <name type="scientific">Elasticomyces elasticus</name>
    <dbReference type="NCBI Taxonomy" id="574655"/>
    <lineage>
        <taxon>Eukaryota</taxon>
        <taxon>Fungi</taxon>
        <taxon>Dikarya</taxon>
        <taxon>Ascomycota</taxon>
        <taxon>Pezizomycotina</taxon>
        <taxon>Dothideomycetes</taxon>
        <taxon>Dothideomycetidae</taxon>
        <taxon>Mycosphaerellales</taxon>
        <taxon>Teratosphaeriaceae</taxon>
        <taxon>Elasticomyces</taxon>
    </lineage>
</organism>
<accession>A0AAN8A0T2</accession>
<dbReference type="PROSITE" id="PS51695">
    <property type="entry name" value="SEDOLISIN"/>
    <property type="match status" value="1"/>
</dbReference>
<feature type="binding site" evidence="8">
    <location>
        <position position="618"/>
    </location>
    <ligand>
        <name>Ca(2+)</name>
        <dbReference type="ChEBI" id="CHEBI:29108"/>
    </ligand>
</feature>
<dbReference type="GO" id="GO:0008240">
    <property type="term" value="F:tripeptidyl-peptidase activity"/>
    <property type="evidence" value="ECO:0007669"/>
    <property type="project" value="TreeGrafter"/>
</dbReference>
<feature type="domain" description="Peptidase S53" evidence="9">
    <location>
        <begin position="218"/>
        <end position="658"/>
    </location>
</feature>
<dbReference type="Proteomes" id="UP001310594">
    <property type="component" value="Unassembled WGS sequence"/>
</dbReference>
<dbReference type="CDD" id="cd11377">
    <property type="entry name" value="Pro-peptidase_S53"/>
    <property type="match status" value="1"/>
</dbReference>
<dbReference type="SMART" id="SM00944">
    <property type="entry name" value="Pro-kuma_activ"/>
    <property type="match status" value="1"/>
</dbReference>
<dbReference type="GO" id="GO:0004252">
    <property type="term" value="F:serine-type endopeptidase activity"/>
    <property type="evidence" value="ECO:0007669"/>
    <property type="project" value="UniProtKB-UniRule"/>
</dbReference>
<evidence type="ECO:0000256" key="7">
    <source>
        <dbReference type="ARBA" id="ARBA00023145"/>
    </source>
</evidence>
<dbReference type="InterPro" id="IPR036852">
    <property type="entry name" value="Peptidase_S8/S53_dom_sf"/>
</dbReference>
<feature type="binding site" evidence="8">
    <location>
        <position position="636"/>
    </location>
    <ligand>
        <name>Ca(2+)</name>
        <dbReference type="ChEBI" id="CHEBI:29108"/>
    </ligand>
</feature>
<dbReference type="GO" id="GO:0005576">
    <property type="term" value="C:extracellular region"/>
    <property type="evidence" value="ECO:0007669"/>
    <property type="project" value="UniProtKB-SubCell"/>
</dbReference>
<dbReference type="PANTHER" id="PTHR14218">
    <property type="entry name" value="PROTEASE S8 TRIPEPTIDYL PEPTIDASE I CLN2"/>
    <property type="match status" value="1"/>
</dbReference>
<keyword evidence="4 8" id="KW-0378">Hydrolase</keyword>
<dbReference type="GO" id="GO:0006508">
    <property type="term" value="P:proteolysis"/>
    <property type="evidence" value="ECO:0007669"/>
    <property type="project" value="UniProtKB-KW"/>
</dbReference>
<dbReference type="InterPro" id="IPR030400">
    <property type="entry name" value="Sedolisin_dom"/>
</dbReference>
<keyword evidence="6 8" id="KW-0106">Calcium</keyword>
<dbReference type="GO" id="GO:0046872">
    <property type="term" value="F:metal ion binding"/>
    <property type="evidence" value="ECO:0007669"/>
    <property type="project" value="UniProtKB-UniRule"/>
</dbReference>
<evidence type="ECO:0000256" key="1">
    <source>
        <dbReference type="ARBA" id="ARBA00004239"/>
    </source>
</evidence>
<dbReference type="PANTHER" id="PTHR14218:SF19">
    <property type="entry name" value="SERINE PROTEASE AORO, PUTATIVE (AFU_ORTHOLOGUE AFUA_6G10250)-RELATED"/>
    <property type="match status" value="1"/>
</dbReference>
<dbReference type="InterPro" id="IPR050819">
    <property type="entry name" value="Tripeptidyl-peptidase_I"/>
</dbReference>